<dbReference type="Proteomes" id="UP000248897">
    <property type="component" value="Chromosome 1"/>
</dbReference>
<sequence>MLNDKLSTGKGAGAIATSHTLGYGLSALMVPVVARFYGESQLIAAALMMAVLLGGISGWLWCRQRIQLHSAGE</sequence>
<feature type="transmembrane region" description="Helical" evidence="1">
    <location>
        <begin position="42"/>
        <end position="62"/>
    </location>
</feature>
<dbReference type="EMBL" id="LS483469">
    <property type="protein sequence ID" value="SQI32302.1"/>
    <property type="molecule type" value="Genomic_DNA"/>
</dbReference>
<dbReference type="PANTHER" id="PTHR23546">
    <property type="entry name" value="TRANSPORT PROTEIN"/>
    <property type="match status" value="1"/>
</dbReference>
<protein>
    <submittedName>
        <fullName evidence="2">Uncharacterized protein</fullName>
    </submittedName>
</protein>
<gene>
    <name evidence="2" type="ORF">NCTC12961_01055</name>
</gene>
<reference evidence="2 3" key="1">
    <citation type="submission" date="2018-06" db="EMBL/GenBank/DDBJ databases">
        <authorList>
            <consortium name="Pathogen Informatics"/>
            <person name="Doyle S."/>
        </authorList>
    </citation>
    <scope>NUCLEOTIDE SEQUENCE [LARGE SCALE GENOMIC DNA]</scope>
    <source>
        <strain evidence="2 3">NCTC12961</strain>
    </source>
</reference>
<dbReference type="PANTHER" id="PTHR23546:SF1">
    <property type="entry name" value="MEMBRANE PROTEIN"/>
    <property type="match status" value="1"/>
</dbReference>
<evidence type="ECO:0000313" key="2">
    <source>
        <dbReference type="EMBL" id="SQI32302.1"/>
    </source>
</evidence>
<keyword evidence="1" id="KW-1133">Transmembrane helix</keyword>
<dbReference type="AlphaFoldDB" id="A0A2X4UD10"/>
<evidence type="ECO:0000256" key="1">
    <source>
        <dbReference type="SAM" id="Phobius"/>
    </source>
</evidence>
<accession>A0A2X4UD10</accession>
<evidence type="ECO:0000313" key="3">
    <source>
        <dbReference type="Proteomes" id="UP000248897"/>
    </source>
</evidence>
<proteinExistence type="predicted"/>
<keyword evidence="1" id="KW-0812">Transmembrane</keyword>
<name>A0A2X4UD10_SERPL</name>
<keyword evidence="1" id="KW-0472">Membrane</keyword>
<feature type="transmembrane region" description="Helical" evidence="1">
    <location>
        <begin position="12"/>
        <end position="36"/>
    </location>
</feature>
<organism evidence="2 3">
    <name type="scientific">Serratia plymuthica</name>
    <dbReference type="NCBI Taxonomy" id="82996"/>
    <lineage>
        <taxon>Bacteria</taxon>
        <taxon>Pseudomonadati</taxon>
        <taxon>Pseudomonadota</taxon>
        <taxon>Gammaproteobacteria</taxon>
        <taxon>Enterobacterales</taxon>
        <taxon>Yersiniaceae</taxon>
        <taxon>Serratia</taxon>
    </lineage>
</organism>